<proteinExistence type="predicted"/>
<evidence type="ECO:0000313" key="1">
    <source>
        <dbReference type="EMBL" id="KAA6387259.1"/>
    </source>
</evidence>
<protein>
    <submittedName>
        <fullName evidence="1">Uncharacterized protein</fullName>
    </submittedName>
</protein>
<dbReference type="EMBL" id="SNRW01004449">
    <property type="protein sequence ID" value="KAA6387259.1"/>
    <property type="molecule type" value="Genomic_DNA"/>
</dbReference>
<sequence length="224" mass="25338">MQIQNQNQNQNPFQVSVRVKNAVEPQKPVLIAVPVPVPVKVKVPNPVPAPVQVPVPVPVSVPVPVPVQNEEEEDEIVIDSDDDDDDDGDLLASLDTIKQKSAKNTANKVKISYKGQQNNSVSNNNTIQQPPPIPVRVSHYMQTLSDEDEQLVDEFMDRTRSEFQGQFHNFGILYDLGVPRGKNDFDFEYPNFRPRSPLQEAHPDEYVIQFLIHSGAFQLPRRRQ</sequence>
<dbReference type="AlphaFoldDB" id="A0A5J4VYC7"/>
<dbReference type="Proteomes" id="UP000324800">
    <property type="component" value="Unassembled WGS sequence"/>
</dbReference>
<accession>A0A5J4VYC7</accession>
<organism evidence="1 2">
    <name type="scientific">Streblomastix strix</name>
    <dbReference type="NCBI Taxonomy" id="222440"/>
    <lineage>
        <taxon>Eukaryota</taxon>
        <taxon>Metamonada</taxon>
        <taxon>Preaxostyla</taxon>
        <taxon>Oxymonadida</taxon>
        <taxon>Streblomastigidae</taxon>
        <taxon>Streblomastix</taxon>
    </lineage>
</organism>
<gene>
    <name evidence="1" type="ORF">EZS28_017215</name>
</gene>
<comment type="caution">
    <text evidence="1">The sequence shown here is derived from an EMBL/GenBank/DDBJ whole genome shotgun (WGS) entry which is preliminary data.</text>
</comment>
<name>A0A5J4VYC7_9EUKA</name>
<evidence type="ECO:0000313" key="2">
    <source>
        <dbReference type="Proteomes" id="UP000324800"/>
    </source>
</evidence>
<reference evidence="1 2" key="1">
    <citation type="submission" date="2019-03" db="EMBL/GenBank/DDBJ databases">
        <title>Single cell metagenomics reveals metabolic interactions within the superorganism composed of flagellate Streblomastix strix and complex community of Bacteroidetes bacteria on its surface.</title>
        <authorList>
            <person name="Treitli S.C."/>
            <person name="Kolisko M."/>
            <person name="Husnik F."/>
            <person name="Keeling P."/>
            <person name="Hampl V."/>
        </authorList>
    </citation>
    <scope>NUCLEOTIDE SEQUENCE [LARGE SCALE GENOMIC DNA]</scope>
    <source>
        <strain evidence="1">ST1C</strain>
    </source>
</reference>